<keyword evidence="8" id="KW-0902">Two-component regulatory system</keyword>
<dbReference type="CDD" id="cd00075">
    <property type="entry name" value="HATPase"/>
    <property type="match status" value="1"/>
</dbReference>
<keyword evidence="9" id="KW-0812">Transmembrane</keyword>
<dbReference type="SUPFAM" id="SSF47384">
    <property type="entry name" value="Homodimeric domain of signal transducing histidine kinase"/>
    <property type="match status" value="1"/>
</dbReference>
<keyword evidence="5" id="KW-0547">Nucleotide-binding</keyword>
<dbReference type="HOGENOM" id="CLU_000445_89_3_0"/>
<evidence type="ECO:0000259" key="10">
    <source>
        <dbReference type="PROSITE" id="PS50109"/>
    </source>
</evidence>
<dbReference type="EMBL" id="CP003532">
    <property type="protein sequence ID" value="AFK07407.1"/>
    <property type="molecule type" value="Genomic_DNA"/>
</dbReference>
<dbReference type="GO" id="GO:0005524">
    <property type="term" value="F:ATP binding"/>
    <property type="evidence" value="ECO:0007669"/>
    <property type="project" value="UniProtKB-KW"/>
</dbReference>
<dbReference type="SUPFAM" id="SSF55874">
    <property type="entry name" value="ATPase domain of HSP90 chaperone/DNA topoisomerase II/histidine kinase"/>
    <property type="match status" value="1"/>
</dbReference>
<dbReference type="KEGG" id="mpg:Theba_1684"/>
<feature type="domain" description="Histidine kinase" evidence="10">
    <location>
        <begin position="200"/>
        <end position="416"/>
    </location>
</feature>
<dbReference type="GO" id="GO:0000155">
    <property type="term" value="F:phosphorelay sensor kinase activity"/>
    <property type="evidence" value="ECO:0007669"/>
    <property type="project" value="InterPro"/>
</dbReference>
<dbReference type="PANTHER" id="PTHR43711">
    <property type="entry name" value="TWO-COMPONENT HISTIDINE KINASE"/>
    <property type="match status" value="1"/>
</dbReference>
<dbReference type="InterPro" id="IPR004358">
    <property type="entry name" value="Sig_transdc_His_kin-like_C"/>
</dbReference>
<evidence type="ECO:0000256" key="1">
    <source>
        <dbReference type="ARBA" id="ARBA00000085"/>
    </source>
</evidence>
<dbReference type="FunFam" id="3.30.565.10:FF:000037">
    <property type="entry name" value="Hybrid sensor histidine kinase/response regulator"/>
    <property type="match status" value="1"/>
</dbReference>
<dbReference type="InterPro" id="IPR003594">
    <property type="entry name" value="HATPase_dom"/>
</dbReference>
<evidence type="ECO:0000313" key="12">
    <source>
        <dbReference type="EMBL" id="AFK07407.1"/>
    </source>
</evidence>
<dbReference type="InterPro" id="IPR050736">
    <property type="entry name" value="Sensor_HK_Regulatory"/>
</dbReference>
<proteinExistence type="predicted"/>
<feature type="transmembrane region" description="Helical" evidence="9">
    <location>
        <begin position="12"/>
        <end position="37"/>
    </location>
</feature>
<dbReference type="CDD" id="cd00082">
    <property type="entry name" value="HisKA"/>
    <property type="match status" value="1"/>
</dbReference>
<evidence type="ECO:0000256" key="3">
    <source>
        <dbReference type="ARBA" id="ARBA00022553"/>
    </source>
</evidence>
<dbReference type="InterPro" id="IPR036097">
    <property type="entry name" value="HisK_dim/P_sf"/>
</dbReference>
<keyword evidence="6 12" id="KW-0418">Kinase</keyword>
<dbReference type="SMART" id="SM00388">
    <property type="entry name" value="HisKA"/>
    <property type="match status" value="1"/>
</dbReference>
<dbReference type="InterPro" id="IPR005467">
    <property type="entry name" value="His_kinase_dom"/>
</dbReference>
<feature type="transmembrane region" description="Helical" evidence="9">
    <location>
        <begin position="109"/>
        <end position="132"/>
    </location>
</feature>
<dbReference type="PRINTS" id="PR00344">
    <property type="entry name" value="BCTRLSENSOR"/>
</dbReference>
<dbReference type="GeneID" id="87107523"/>
<organism evidence="12 13">
    <name type="scientific">Mesotoga prima MesG1.Ag.4.2</name>
    <dbReference type="NCBI Taxonomy" id="660470"/>
    <lineage>
        <taxon>Bacteria</taxon>
        <taxon>Thermotogati</taxon>
        <taxon>Thermotogota</taxon>
        <taxon>Thermotogae</taxon>
        <taxon>Kosmotogales</taxon>
        <taxon>Kosmotogaceae</taxon>
        <taxon>Mesotoga</taxon>
    </lineage>
</organism>
<keyword evidence="9" id="KW-0472">Membrane</keyword>
<dbReference type="PANTHER" id="PTHR43711:SF1">
    <property type="entry name" value="HISTIDINE KINASE 1"/>
    <property type="match status" value="1"/>
</dbReference>
<dbReference type="EC" id="2.7.13.3" evidence="2"/>
<evidence type="ECO:0000256" key="9">
    <source>
        <dbReference type="SAM" id="Phobius"/>
    </source>
</evidence>
<evidence type="ECO:0000313" key="11">
    <source>
        <dbReference type="EMBL" id="AFK07344.1"/>
    </source>
</evidence>
<name>I2F654_9BACT</name>
<evidence type="ECO:0000256" key="2">
    <source>
        <dbReference type="ARBA" id="ARBA00012438"/>
    </source>
</evidence>
<evidence type="ECO:0000256" key="4">
    <source>
        <dbReference type="ARBA" id="ARBA00022679"/>
    </source>
</evidence>
<dbReference type="PROSITE" id="PS50109">
    <property type="entry name" value="HIS_KIN"/>
    <property type="match status" value="1"/>
</dbReference>
<evidence type="ECO:0000256" key="5">
    <source>
        <dbReference type="ARBA" id="ARBA00022741"/>
    </source>
</evidence>
<dbReference type="SMART" id="SM00387">
    <property type="entry name" value="HATPase_c"/>
    <property type="match status" value="1"/>
</dbReference>
<keyword evidence="13" id="KW-1185">Reference proteome</keyword>
<keyword evidence="7" id="KW-0067">ATP-binding</keyword>
<keyword evidence="9" id="KW-1133">Transmembrane helix</keyword>
<dbReference type="EMBL" id="CP003532">
    <property type="protein sequence ID" value="AFK07344.1"/>
    <property type="molecule type" value="Genomic_DNA"/>
</dbReference>
<sequence precursor="true">MLRFLFREKANRLASVAGIVISLAVVIIAVLLIWSALQEQRSRQYEREISLIGRLVSLGGLSDETFQRLLSESRPEDFEAALNLLKPYGYTEAPPESYGSTYKNFRSRIITIISLSSITLVLLWVSLLSLIAKKQSDFLKETSLRLDALMSGRYDGKSIFDGEGDTAILSAQLNALSRRLEKTMESVDSERDKMRAFISFISHELKTPLASLKTMNELMLDGKNMEREQIEEFLGRSGEDIERMEWLIGDVLNIARIESGAIRFSFRKADLAELARDIMRNYIEIARRKKIEISLNTESSAIVFCDEKWITQAIGNLLKNAIDYSPEGGSVSVSISGSETYAYISVSDEGPGIPQEDSSKIFQSFYRGSSAGRSKKGSGLGLSLAKAIIERHQGDIKLKSSTERGSTFTIELPVRRGE</sequence>
<accession>I2F654</accession>
<keyword evidence="3" id="KW-0597">Phosphoprotein</keyword>
<dbReference type="Gene3D" id="3.30.565.10">
    <property type="entry name" value="Histidine kinase-like ATPase, C-terminal domain"/>
    <property type="match status" value="1"/>
</dbReference>
<gene>
    <name evidence="11" type="ORF">Theba_1684</name>
    <name evidence="12" type="ORF">Theba_1751</name>
</gene>
<reference evidence="12 13" key="1">
    <citation type="journal article" date="2012" name="Genome Biol. Evol.">
        <title>Genome Sequence of the Mesophilic Thermotogales Bacterium Mesotoga prima MesG1.Ag.4.2 Reveals the Largest Thermotogales Genome To Date.</title>
        <authorList>
            <person name="Zhaxybayeva O."/>
            <person name="Swithers K.S."/>
            <person name="Foght J."/>
            <person name="Green A.G."/>
            <person name="Bruce D."/>
            <person name="Detter C."/>
            <person name="Han S."/>
            <person name="Teshima H."/>
            <person name="Han J."/>
            <person name="Woyke T."/>
            <person name="Pitluck S."/>
            <person name="Nolan M."/>
            <person name="Ivanova N."/>
            <person name="Pati A."/>
            <person name="Land M.L."/>
            <person name="Dlutek M."/>
            <person name="Doolittle W.F."/>
            <person name="Noll K.M."/>
            <person name="Nesbo C.L."/>
        </authorList>
    </citation>
    <scope>NUCLEOTIDE SEQUENCE [LARGE SCALE GENOMIC DNA]</scope>
    <source>
        <strain evidence="12">MesG1.Ag.4.2</strain>
        <strain evidence="13">mesG1.Ag.4.2</strain>
    </source>
</reference>
<dbReference type="Pfam" id="PF00512">
    <property type="entry name" value="HisKA"/>
    <property type="match status" value="1"/>
</dbReference>
<dbReference type="STRING" id="660470.Theba_1684"/>
<dbReference type="Pfam" id="PF02518">
    <property type="entry name" value="HATPase_c"/>
    <property type="match status" value="1"/>
</dbReference>
<evidence type="ECO:0000313" key="13">
    <source>
        <dbReference type="Proteomes" id="UP000002881"/>
    </source>
</evidence>
<dbReference type="AlphaFoldDB" id="I2F654"/>
<dbReference type="Gene3D" id="1.10.287.130">
    <property type="match status" value="1"/>
</dbReference>
<dbReference type="Proteomes" id="UP000002881">
    <property type="component" value="Chromosome"/>
</dbReference>
<dbReference type="InterPro" id="IPR003661">
    <property type="entry name" value="HisK_dim/P_dom"/>
</dbReference>
<dbReference type="RefSeq" id="WP_014731239.1">
    <property type="nucleotide sequence ID" value="NC_017934.1"/>
</dbReference>
<evidence type="ECO:0000256" key="7">
    <source>
        <dbReference type="ARBA" id="ARBA00022840"/>
    </source>
</evidence>
<evidence type="ECO:0000256" key="6">
    <source>
        <dbReference type="ARBA" id="ARBA00022777"/>
    </source>
</evidence>
<dbReference type="eggNOG" id="COG2205">
    <property type="taxonomic scope" value="Bacteria"/>
</dbReference>
<dbReference type="KEGG" id="mpg:Theba_1751"/>
<keyword evidence="4" id="KW-0808">Transferase</keyword>
<comment type="catalytic activity">
    <reaction evidence="1">
        <text>ATP + protein L-histidine = ADP + protein N-phospho-L-histidine.</text>
        <dbReference type="EC" id="2.7.13.3"/>
    </reaction>
</comment>
<evidence type="ECO:0000256" key="8">
    <source>
        <dbReference type="ARBA" id="ARBA00023012"/>
    </source>
</evidence>
<dbReference type="InterPro" id="IPR036890">
    <property type="entry name" value="HATPase_C_sf"/>
</dbReference>
<protein>
    <recommendedName>
        <fullName evidence="2">histidine kinase</fullName>
        <ecNumber evidence="2">2.7.13.3</ecNumber>
    </recommendedName>
</protein>